<proteinExistence type="predicted"/>
<protein>
    <submittedName>
        <fullName evidence="2">Uncharacterized protein</fullName>
    </submittedName>
</protein>
<feature type="transmembrane region" description="Helical" evidence="1">
    <location>
        <begin position="59"/>
        <end position="77"/>
    </location>
</feature>
<evidence type="ECO:0000313" key="3">
    <source>
        <dbReference type="Proteomes" id="UP000185696"/>
    </source>
</evidence>
<comment type="caution">
    <text evidence="2">The sequence shown here is derived from an EMBL/GenBank/DDBJ whole genome shotgun (WGS) entry which is preliminary data.</text>
</comment>
<dbReference type="Proteomes" id="UP000185696">
    <property type="component" value="Unassembled WGS sequence"/>
</dbReference>
<evidence type="ECO:0000256" key="1">
    <source>
        <dbReference type="SAM" id="Phobius"/>
    </source>
</evidence>
<keyword evidence="1" id="KW-1133">Transmembrane helix</keyword>
<name>A0A7Z0WLZ9_9PSEU</name>
<sequence>MTRLARISRHPLEVAGRRGHKGRLVSAGPVFGHTADGLFVTEMSGPAVLTGGGFGLEASLVPALISFALTVPVLVLTRRHGIATHR</sequence>
<keyword evidence="1" id="KW-0472">Membrane</keyword>
<organism evidence="2 3">
    <name type="scientific">Actinophytocola xinjiangensis</name>
    <dbReference type="NCBI Taxonomy" id="485602"/>
    <lineage>
        <taxon>Bacteria</taxon>
        <taxon>Bacillati</taxon>
        <taxon>Actinomycetota</taxon>
        <taxon>Actinomycetes</taxon>
        <taxon>Pseudonocardiales</taxon>
        <taxon>Pseudonocardiaceae</taxon>
    </lineage>
</organism>
<accession>A0A7Z0WLZ9</accession>
<keyword evidence="3" id="KW-1185">Reference proteome</keyword>
<reference evidence="2 3" key="1">
    <citation type="submission" date="2016-12" db="EMBL/GenBank/DDBJ databases">
        <title>The draft genome sequence of Actinophytocola xinjiangensis.</title>
        <authorList>
            <person name="Wang W."/>
            <person name="Yuan L."/>
        </authorList>
    </citation>
    <scope>NUCLEOTIDE SEQUENCE [LARGE SCALE GENOMIC DNA]</scope>
    <source>
        <strain evidence="2 3">CGMCC 4.4663</strain>
    </source>
</reference>
<gene>
    <name evidence="2" type="ORF">BLA60_15445</name>
</gene>
<dbReference type="AlphaFoldDB" id="A0A7Z0WLZ9"/>
<dbReference type="EMBL" id="MSIF01000006">
    <property type="protein sequence ID" value="OLF10573.1"/>
    <property type="molecule type" value="Genomic_DNA"/>
</dbReference>
<keyword evidence="1" id="KW-0812">Transmembrane</keyword>
<evidence type="ECO:0000313" key="2">
    <source>
        <dbReference type="EMBL" id="OLF10573.1"/>
    </source>
</evidence>